<dbReference type="KEGG" id="msf:IT882_05740"/>
<evidence type="ECO:0000313" key="1">
    <source>
        <dbReference type="EMBL" id="QPE05964.1"/>
    </source>
</evidence>
<evidence type="ECO:0000313" key="2">
    <source>
        <dbReference type="Proteomes" id="UP000594480"/>
    </source>
</evidence>
<gene>
    <name evidence="1" type="ORF">IT882_05740</name>
</gene>
<organism evidence="1 2">
    <name type="scientific">Microbacterium schleiferi</name>
    <dbReference type="NCBI Taxonomy" id="69362"/>
    <lineage>
        <taxon>Bacteria</taxon>
        <taxon>Bacillati</taxon>
        <taxon>Actinomycetota</taxon>
        <taxon>Actinomycetes</taxon>
        <taxon>Micrococcales</taxon>
        <taxon>Microbacteriaceae</taxon>
        <taxon>Microbacterium</taxon>
    </lineage>
</organism>
<protein>
    <submittedName>
        <fullName evidence="1">SIR2 family protein</fullName>
    </submittedName>
</protein>
<sequence>MRQQVDYIRAALEQEKKPLGFLIGAGAPMSIRPNGVPLIPGLEELTARIRTDIDPAYATAIDTLISHLDPKDAGNLEALLNYVRSLASLPGSSDIRGVSVDVLSKLDAEICKVVRMHVDQPLPAGDSPYLALALWIGAVRRLVPAQLFTTNYDLLLEQALERQRVAYFDGFMGSREPSFDLQAIEEDQLPSRWTLLWKLHGSINWSQNSDGEVVRRPADADDASSALVYPSHLKYDQSRRLPYLAMMDRLKAFMRRPGAILITTGFSFRDQHINEVIDQSLRANPTASVQGLLFGSLDGYDEAVSLAKNLPNLLLLAEDAAVVGTVSSPWAPAESEPDGSTTPTKCTLGDFAELGNLLRNLTGDLPHKDTTDE</sequence>
<reference evidence="1 2" key="1">
    <citation type="submission" date="2020-11" db="EMBL/GenBank/DDBJ databases">
        <title>Amino acid is mineralized and recycled by bacteria in oceanic microbiome.</title>
        <authorList>
            <person name="Zheng L.Y."/>
        </authorList>
    </citation>
    <scope>NUCLEOTIDE SEQUENCE [LARGE SCALE GENOMIC DNA]</scope>
    <source>
        <strain evidence="1 2">A32-1</strain>
    </source>
</reference>
<proteinExistence type="predicted"/>
<dbReference type="EMBL" id="CP064760">
    <property type="protein sequence ID" value="QPE05964.1"/>
    <property type="molecule type" value="Genomic_DNA"/>
</dbReference>
<dbReference type="Pfam" id="PF13289">
    <property type="entry name" value="SIR2_2"/>
    <property type="match status" value="1"/>
</dbReference>
<accession>A0A7S8MZ71</accession>
<name>A0A7S8MZ71_9MICO</name>
<keyword evidence="2" id="KW-1185">Reference proteome</keyword>
<dbReference type="AlphaFoldDB" id="A0A7S8MZ71"/>
<dbReference type="Proteomes" id="UP000594480">
    <property type="component" value="Chromosome"/>
</dbReference>